<reference evidence="2 3" key="1">
    <citation type="submission" date="2016-10" db="EMBL/GenBank/DDBJ databases">
        <authorList>
            <person name="de Groot N.N."/>
        </authorList>
    </citation>
    <scope>NUCLEOTIDE SEQUENCE [LARGE SCALE GENOMIC DNA]</scope>
    <source>
        <strain evidence="2 3">CGMCC 1.5012</strain>
    </source>
</reference>
<dbReference type="AlphaFoldDB" id="A0A1H0C1F6"/>
<feature type="transmembrane region" description="Helical" evidence="1">
    <location>
        <begin position="70"/>
        <end position="97"/>
    </location>
</feature>
<evidence type="ECO:0000256" key="1">
    <source>
        <dbReference type="SAM" id="Phobius"/>
    </source>
</evidence>
<dbReference type="EMBL" id="FNID01000021">
    <property type="protein sequence ID" value="SDN51695.1"/>
    <property type="molecule type" value="Genomic_DNA"/>
</dbReference>
<dbReference type="InterPro" id="IPR010390">
    <property type="entry name" value="ABC-2_transporter-like"/>
</dbReference>
<feature type="transmembrane region" description="Helical" evidence="1">
    <location>
        <begin position="147"/>
        <end position="172"/>
    </location>
</feature>
<feature type="transmembrane region" description="Helical" evidence="1">
    <location>
        <begin position="120"/>
        <end position="141"/>
    </location>
</feature>
<gene>
    <name evidence="2" type="ORF">SAMN05192585_12140</name>
</gene>
<dbReference type="PANTHER" id="PTHR36833:SF1">
    <property type="entry name" value="INTEGRAL MEMBRANE TRANSPORT PROTEIN"/>
    <property type="match status" value="1"/>
</dbReference>
<dbReference type="Pfam" id="PF06182">
    <property type="entry name" value="ABC2_membrane_6"/>
    <property type="match status" value="1"/>
</dbReference>
<keyword evidence="1" id="KW-1133">Transmembrane helix</keyword>
<name>A0A1H0C1F6_9FIRM</name>
<evidence type="ECO:0000313" key="2">
    <source>
        <dbReference type="EMBL" id="SDN51695.1"/>
    </source>
</evidence>
<sequence>MLFGNVFANVSTMSWRGDFDRLLILPHRPIKLLLSSGFDLGSIGILLTGLCLTAGAGIELKLTVNALDVLLVLAGIFCGLLLFMAFLIFYCTLLIMVTKNNRVEEIINALFSFSGYPMEIFPRVMSVVLSTVLPFMVIAYFPSQVLLGRAAVSAVPGMLVCILLFGLSLWVWNLKLKQYTSVGG</sequence>
<dbReference type="PANTHER" id="PTHR36833">
    <property type="entry name" value="SLR0610 PROTEIN-RELATED"/>
    <property type="match status" value="1"/>
</dbReference>
<dbReference type="Proteomes" id="UP000199182">
    <property type="component" value="Unassembled WGS sequence"/>
</dbReference>
<keyword evidence="3" id="KW-1185">Reference proteome</keyword>
<feature type="transmembrane region" description="Helical" evidence="1">
    <location>
        <begin position="32"/>
        <end position="58"/>
    </location>
</feature>
<keyword evidence="1" id="KW-0812">Transmembrane</keyword>
<protein>
    <submittedName>
        <fullName evidence="2">ABC-type uncharacterized transport system, permease component</fullName>
    </submittedName>
</protein>
<organism evidence="2 3">
    <name type="scientific">Acetanaerobacterium elongatum</name>
    <dbReference type="NCBI Taxonomy" id="258515"/>
    <lineage>
        <taxon>Bacteria</taxon>
        <taxon>Bacillati</taxon>
        <taxon>Bacillota</taxon>
        <taxon>Clostridia</taxon>
        <taxon>Eubacteriales</taxon>
        <taxon>Oscillospiraceae</taxon>
        <taxon>Acetanaerobacterium</taxon>
    </lineage>
</organism>
<dbReference type="STRING" id="258515.SAMN05192585_12140"/>
<evidence type="ECO:0000313" key="3">
    <source>
        <dbReference type="Proteomes" id="UP000199182"/>
    </source>
</evidence>
<proteinExistence type="predicted"/>
<keyword evidence="1" id="KW-0472">Membrane</keyword>
<accession>A0A1H0C1F6</accession>